<evidence type="ECO:0000256" key="2">
    <source>
        <dbReference type="SAM" id="Phobius"/>
    </source>
</evidence>
<keyword evidence="2" id="KW-0812">Transmembrane</keyword>
<keyword evidence="2" id="KW-1133">Transmembrane helix</keyword>
<reference evidence="3 4" key="1">
    <citation type="journal article" date="2023" name="Plants (Basel)">
        <title>Bridging the Gap: Combining Genomics and Transcriptomics Approaches to Understand Stylosanthes scabra, an Orphan Legume from the Brazilian Caatinga.</title>
        <authorList>
            <person name="Ferreira-Neto J.R.C."/>
            <person name="da Silva M.D."/>
            <person name="Binneck E."/>
            <person name="de Melo N.F."/>
            <person name="da Silva R.H."/>
            <person name="de Melo A.L.T.M."/>
            <person name="Pandolfi V."/>
            <person name="Bustamante F.O."/>
            <person name="Brasileiro-Vidal A.C."/>
            <person name="Benko-Iseppon A.M."/>
        </authorList>
    </citation>
    <scope>NUCLEOTIDE SEQUENCE [LARGE SCALE GENOMIC DNA]</scope>
    <source>
        <tissue evidence="3">Leaves</tissue>
    </source>
</reference>
<name>A0ABU6XE31_9FABA</name>
<evidence type="ECO:0000256" key="1">
    <source>
        <dbReference type="SAM" id="MobiDB-lite"/>
    </source>
</evidence>
<evidence type="ECO:0000313" key="3">
    <source>
        <dbReference type="EMBL" id="MED6195459.1"/>
    </source>
</evidence>
<dbReference type="EMBL" id="JASCZI010211642">
    <property type="protein sequence ID" value="MED6195459.1"/>
    <property type="molecule type" value="Genomic_DNA"/>
</dbReference>
<keyword evidence="4" id="KW-1185">Reference proteome</keyword>
<proteinExistence type="predicted"/>
<feature type="region of interest" description="Disordered" evidence="1">
    <location>
        <begin position="120"/>
        <end position="140"/>
    </location>
</feature>
<comment type="caution">
    <text evidence="3">The sequence shown here is derived from an EMBL/GenBank/DDBJ whole genome shotgun (WGS) entry which is preliminary data.</text>
</comment>
<sequence>MLDSIVEFITQAASSSAFIFCFCNLIIVYILVDLKPSLSSSSVHQESSEVTPSSIGINHQKQGTNSKFLVRKDTESRAIQVSNVQRAGAEAEAEEEVETEEKLIEVDIIEIIDNDECFNKEVGKEEEEEEEEGNHDDELRKRVEEFIEKVNKGWKEELLIT</sequence>
<dbReference type="PANTHER" id="PTHR36595">
    <property type="entry name" value="TRANSMEMBRANE PROTEIN"/>
    <property type="match status" value="1"/>
</dbReference>
<dbReference type="Proteomes" id="UP001341840">
    <property type="component" value="Unassembled WGS sequence"/>
</dbReference>
<feature type="compositionally biased region" description="Acidic residues" evidence="1">
    <location>
        <begin position="124"/>
        <end position="135"/>
    </location>
</feature>
<feature type="transmembrane region" description="Helical" evidence="2">
    <location>
        <begin position="12"/>
        <end position="32"/>
    </location>
</feature>
<dbReference type="PANTHER" id="PTHR36595:SF1">
    <property type="entry name" value="TRANSMEMBRANE PROTEIN"/>
    <property type="match status" value="1"/>
</dbReference>
<protein>
    <submittedName>
        <fullName evidence="3">Uncharacterized protein</fullName>
    </submittedName>
</protein>
<gene>
    <name evidence="3" type="ORF">PIB30_037972</name>
</gene>
<organism evidence="3 4">
    <name type="scientific">Stylosanthes scabra</name>
    <dbReference type="NCBI Taxonomy" id="79078"/>
    <lineage>
        <taxon>Eukaryota</taxon>
        <taxon>Viridiplantae</taxon>
        <taxon>Streptophyta</taxon>
        <taxon>Embryophyta</taxon>
        <taxon>Tracheophyta</taxon>
        <taxon>Spermatophyta</taxon>
        <taxon>Magnoliopsida</taxon>
        <taxon>eudicotyledons</taxon>
        <taxon>Gunneridae</taxon>
        <taxon>Pentapetalae</taxon>
        <taxon>rosids</taxon>
        <taxon>fabids</taxon>
        <taxon>Fabales</taxon>
        <taxon>Fabaceae</taxon>
        <taxon>Papilionoideae</taxon>
        <taxon>50 kb inversion clade</taxon>
        <taxon>dalbergioids sensu lato</taxon>
        <taxon>Dalbergieae</taxon>
        <taxon>Pterocarpus clade</taxon>
        <taxon>Stylosanthes</taxon>
    </lineage>
</organism>
<accession>A0ABU6XE31</accession>
<keyword evidence="2" id="KW-0472">Membrane</keyword>
<evidence type="ECO:0000313" key="4">
    <source>
        <dbReference type="Proteomes" id="UP001341840"/>
    </source>
</evidence>